<feature type="domain" description="ATP phosphoribosyltransferase catalytic" evidence="17">
    <location>
        <begin position="54"/>
        <end position="204"/>
    </location>
</feature>
<comment type="pathway">
    <text evidence="3 16">Amino-acid biosynthesis; L-histidine biosynthesis; L-histidine from 5-phospho-alpha-D-ribose 1-diphosphate: step 1/9.</text>
</comment>
<evidence type="ECO:0000256" key="6">
    <source>
        <dbReference type="ARBA" id="ARBA00011946"/>
    </source>
</evidence>
<evidence type="ECO:0000313" key="18">
    <source>
        <dbReference type="EMBL" id="MFD2171968.1"/>
    </source>
</evidence>
<evidence type="ECO:0000256" key="16">
    <source>
        <dbReference type="HAMAP-Rule" id="MF_01018"/>
    </source>
</evidence>
<dbReference type="Pfam" id="PF01634">
    <property type="entry name" value="HisG"/>
    <property type="match status" value="1"/>
</dbReference>
<comment type="similarity">
    <text evidence="4 16">Belongs to the ATP phosphoribosyltransferase family. Short subfamily.</text>
</comment>
<evidence type="ECO:0000256" key="13">
    <source>
        <dbReference type="ARBA" id="ARBA00022840"/>
    </source>
</evidence>
<keyword evidence="12 16" id="KW-0547">Nucleotide-binding</keyword>
<evidence type="ECO:0000256" key="4">
    <source>
        <dbReference type="ARBA" id="ARBA00009489"/>
    </source>
</evidence>
<evidence type="ECO:0000313" key="19">
    <source>
        <dbReference type="Proteomes" id="UP001597343"/>
    </source>
</evidence>
<keyword evidence="14 16" id="KW-0368">Histidine biosynthesis</keyword>
<comment type="subunit">
    <text evidence="5 16">Heteromultimer composed of HisG and HisZ subunits.</text>
</comment>
<evidence type="ECO:0000256" key="14">
    <source>
        <dbReference type="ARBA" id="ARBA00023102"/>
    </source>
</evidence>
<dbReference type="CDD" id="cd13595">
    <property type="entry name" value="PBP2_HisGs"/>
    <property type="match status" value="1"/>
</dbReference>
<evidence type="ECO:0000256" key="7">
    <source>
        <dbReference type="ARBA" id="ARBA00020998"/>
    </source>
</evidence>
<comment type="catalytic activity">
    <reaction evidence="1 16">
        <text>1-(5-phospho-beta-D-ribosyl)-ATP + diphosphate = 5-phospho-alpha-D-ribose 1-diphosphate + ATP</text>
        <dbReference type="Rhea" id="RHEA:18473"/>
        <dbReference type="ChEBI" id="CHEBI:30616"/>
        <dbReference type="ChEBI" id="CHEBI:33019"/>
        <dbReference type="ChEBI" id="CHEBI:58017"/>
        <dbReference type="ChEBI" id="CHEBI:73183"/>
        <dbReference type="EC" id="2.4.2.17"/>
    </reaction>
</comment>
<evidence type="ECO:0000256" key="9">
    <source>
        <dbReference type="ARBA" id="ARBA00022605"/>
    </source>
</evidence>
<comment type="subcellular location">
    <subcellularLocation>
        <location evidence="2 16">Cytoplasm</location>
    </subcellularLocation>
</comment>
<dbReference type="NCBIfam" id="TIGR00070">
    <property type="entry name" value="hisG"/>
    <property type="match status" value="1"/>
</dbReference>
<keyword evidence="19" id="KW-1185">Reference proteome</keyword>
<evidence type="ECO:0000256" key="8">
    <source>
        <dbReference type="ARBA" id="ARBA00022490"/>
    </source>
</evidence>
<dbReference type="PANTHER" id="PTHR21403:SF8">
    <property type="entry name" value="ATP PHOSPHORIBOSYLTRANSFERASE"/>
    <property type="match status" value="1"/>
</dbReference>
<comment type="domain">
    <text evidence="16">Lacks the C-terminal regulatory region which is replaced by HisZ.</text>
</comment>
<evidence type="ECO:0000256" key="10">
    <source>
        <dbReference type="ARBA" id="ARBA00022676"/>
    </source>
</evidence>
<proteinExistence type="inferred from homology"/>
<keyword evidence="11 16" id="KW-0808">Transferase</keyword>
<keyword evidence="13 16" id="KW-0067">ATP-binding</keyword>
<evidence type="ECO:0000259" key="17">
    <source>
        <dbReference type="Pfam" id="PF01634"/>
    </source>
</evidence>
<evidence type="ECO:0000256" key="12">
    <source>
        <dbReference type="ARBA" id="ARBA00022741"/>
    </source>
</evidence>
<reference evidence="19" key="1">
    <citation type="journal article" date="2019" name="Int. J. Syst. Evol. Microbiol.">
        <title>The Global Catalogue of Microorganisms (GCM) 10K type strain sequencing project: providing services to taxonomists for standard genome sequencing and annotation.</title>
        <authorList>
            <consortium name="The Broad Institute Genomics Platform"/>
            <consortium name="The Broad Institute Genome Sequencing Center for Infectious Disease"/>
            <person name="Wu L."/>
            <person name="Ma J."/>
        </authorList>
    </citation>
    <scope>NUCLEOTIDE SEQUENCE [LARGE SCALE GENOMIC DNA]</scope>
    <source>
        <strain evidence="19">CGMCC 1.13574</strain>
    </source>
</reference>
<keyword evidence="9 16" id="KW-0028">Amino-acid biosynthesis</keyword>
<dbReference type="EC" id="2.4.2.17" evidence="6 16"/>
<evidence type="ECO:0000256" key="2">
    <source>
        <dbReference type="ARBA" id="ARBA00004496"/>
    </source>
</evidence>
<dbReference type="GO" id="GO:0003879">
    <property type="term" value="F:ATP phosphoribosyltransferase activity"/>
    <property type="evidence" value="ECO:0007669"/>
    <property type="project" value="UniProtKB-EC"/>
</dbReference>
<dbReference type="InterPro" id="IPR013820">
    <property type="entry name" value="ATP_PRibTrfase_cat"/>
</dbReference>
<evidence type="ECO:0000256" key="1">
    <source>
        <dbReference type="ARBA" id="ARBA00000915"/>
    </source>
</evidence>
<dbReference type="InterPro" id="IPR018198">
    <property type="entry name" value="ATP_PRibTrfase_CS"/>
</dbReference>
<evidence type="ECO:0000256" key="5">
    <source>
        <dbReference type="ARBA" id="ARBA00011496"/>
    </source>
</evidence>
<keyword evidence="8 16" id="KW-0963">Cytoplasm</keyword>
<comment type="caution">
    <text evidence="18">The sequence shown here is derived from an EMBL/GenBank/DDBJ whole genome shotgun (WGS) entry which is preliminary data.</text>
</comment>
<dbReference type="InterPro" id="IPR001348">
    <property type="entry name" value="ATP_PRibTrfase_HisG"/>
</dbReference>
<accession>A0ABW5A158</accession>
<keyword evidence="10 16" id="KW-0328">Glycosyltransferase</keyword>
<evidence type="ECO:0000256" key="11">
    <source>
        <dbReference type="ARBA" id="ARBA00022679"/>
    </source>
</evidence>
<protein>
    <recommendedName>
        <fullName evidence="7 16">ATP phosphoribosyltransferase</fullName>
        <shortName evidence="16">ATP-PRT</shortName>
        <shortName evidence="16">ATP-PRTase</shortName>
        <ecNumber evidence="6 16">2.4.2.17</ecNumber>
    </recommendedName>
</protein>
<dbReference type="SUPFAM" id="SSF53850">
    <property type="entry name" value="Periplasmic binding protein-like II"/>
    <property type="match status" value="1"/>
</dbReference>
<dbReference type="HAMAP" id="MF_01018">
    <property type="entry name" value="HisG_Short"/>
    <property type="match status" value="1"/>
</dbReference>
<dbReference type="PROSITE" id="PS01316">
    <property type="entry name" value="ATP_P_PHORIBOSYLTR"/>
    <property type="match status" value="1"/>
</dbReference>
<organism evidence="18 19">
    <name type="scientific">Tumebacillus lipolyticus</name>
    <dbReference type="NCBI Taxonomy" id="1280370"/>
    <lineage>
        <taxon>Bacteria</taxon>
        <taxon>Bacillati</taxon>
        <taxon>Bacillota</taxon>
        <taxon>Bacilli</taxon>
        <taxon>Bacillales</taxon>
        <taxon>Alicyclobacillaceae</taxon>
        <taxon>Tumebacillus</taxon>
    </lineage>
</organism>
<dbReference type="InterPro" id="IPR024893">
    <property type="entry name" value="ATP_PRibTrfase_HisG_short"/>
</dbReference>
<dbReference type="Gene3D" id="3.40.190.10">
    <property type="entry name" value="Periplasmic binding protein-like II"/>
    <property type="match status" value="2"/>
</dbReference>
<dbReference type="Proteomes" id="UP001597343">
    <property type="component" value="Unassembled WGS sequence"/>
</dbReference>
<evidence type="ECO:0000256" key="3">
    <source>
        <dbReference type="ARBA" id="ARBA00004667"/>
    </source>
</evidence>
<dbReference type="PANTHER" id="PTHR21403">
    <property type="entry name" value="ATP PHOSPHORIBOSYLTRANSFERASE ATP-PRTASE"/>
    <property type="match status" value="1"/>
</dbReference>
<comment type="function">
    <text evidence="15 16">Catalyzes the condensation of ATP and 5-phosphoribose 1-diphosphate to form N'-(5'-phosphoribosyl)-ATP (PR-ATP). Has a crucial role in the pathway because the rate of histidine biosynthesis seems to be controlled primarily by regulation of HisG enzymatic activity.</text>
</comment>
<name>A0ABW5A158_9BACL</name>
<gene>
    <name evidence="16 18" type="primary">hisG</name>
    <name evidence="18" type="ORF">ACFSOY_18550</name>
</gene>
<dbReference type="RefSeq" id="WP_386049224.1">
    <property type="nucleotide sequence ID" value="NZ_JBHUIO010000011.1"/>
</dbReference>
<dbReference type="EMBL" id="JBHUIO010000011">
    <property type="protein sequence ID" value="MFD2171968.1"/>
    <property type="molecule type" value="Genomic_DNA"/>
</dbReference>
<sequence length="213" mass="22985">MSEQALTIALSKGRILDETLRLLAAAGLPQPEGLQSRKLILQSSCGTIRYVLAKPVDVPTYVEHGVADIGIAGKDVLVEAGRDLYELLDLGIGRCKMAVAGLPERMAGEPMQKVASKYPRIAAEFFRGRGQQAEVICMNGSVELAPLIGLAECIVDVVETGRTLRENGLVVQAEVMEISTRLVANRMSFRLKYKAIDLLVRNLQAVVVKGAAV</sequence>
<evidence type="ECO:0000256" key="15">
    <source>
        <dbReference type="ARBA" id="ARBA00024861"/>
    </source>
</evidence>